<dbReference type="Proteomes" id="UP001311232">
    <property type="component" value="Unassembled WGS sequence"/>
</dbReference>
<reference evidence="2 3" key="1">
    <citation type="submission" date="2021-06" db="EMBL/GenBank/DDBJ databases">
        <authorList>
            <person name="Palmer J.M."/>
        </authorList>
    </citation>
    <scope>NUCLEOTIDE SEQUENCE [LARGE SCALE GENOMIC DNA]</scope>
    <source>
        <strain evidence="2 3">MEX-2019</strain>
        <tissue evidence="2">Muscle</tissue>
    </source>
</reference>
<evidence type="ECO:0000313" key="3">
    <source>
        <dbReference type="Proteomes" id="UP001311232"/>
    </source>
</evidence>
<feature type="region of interest" description="Disordered" evidence="1">
    <location>
        <begin position="21"/>
        <end position="44"/>
    </location>
</feature>
<name>A0AAV9RM06_9TELE</name>
<sequence length="181" mass="19776">MKESLHESQRPLHRVYGDMKQVSPSRRNAHSTLRHLRVPGTPSSKKNINALPPPIVLDIAPPLVASPASSCTPLGRVVMFEHSALAPEPTFMSDSSDPIGLVAPRLASPFPHTHTWFCVALTFGSGALFVRHCHLVYIELRCVADPSVFAYLSSPIGTTPSIVSFPSTPFGQLQCYSHPWN</sequence>
<protein>
    <submittedName>
        <fullName evidence="2">Uncharacterized protein</fullName>
    </submittedName>
</protein>
<organism evidence="2 3">
    <name type="scientific">Crenichthys baileyi</name>
    <name type="common">White River springfish</name>
    <dbReference type="NCBI Taxonomy" id="28760"/>
    <lineage>
        <taxon>Eukaryota</taxon>
        <taxon>Metazoa</taxon>
        <taxon>Chordata</taxon>
        <taxon>Craniata</taxon>
        <taxon>Vertebrata</taxon>
        <taxon>Euteleostomi</taxon>
        <taxon>Actinopterygii</taxon>
        <taxon>Neopterygii</taxon>
        <taxon>Teleostei</taxon>
        <taxon>Neoteleostei</taxon>
        <taxon>Acanthomorphata</taxon>
        <taxon>Ovalentaria</taxon>
        <taxon>Atherinomorphae</taxon>
        <taxon>Cyprinodontiformes</taxon>
        <taxon>Goodeidae</taxon>
        <taxon>Crenichthys</taxon>
    </lineage>
</organism>
<dbReference type="AlphaFoldDB" id="A0AAV9RM06"/>
<keyword evidence="3" id="KW-1185">Reference proteome</keyword>
<evidence type="ECO:0000256" key="1">
    <source>
        <dbReference type="SAM" id="MobiDB-lite"/>
    </source>
</evidence>
<accession>A0AAV9RM06</accession>
<dbReference type="EMBL" id="JAHHUM010001730">
    <property type="protein sequence ID" value="KAK5609978.1"/>
    <property type="molecule type" value="Genomic_DNA"/>
</dbReference>
<comment type="caution">
    <text evidence="2">The sequence shown here is derived from an EMBL/GenBank/DDBJ whole genome shotgun (WGS) entry which is preliminary data.</text>
</comment>
<evidence type="ECO:0000313" key="2">
    <source>
        <dbReference type="EMBL" id="KAK5609978.1"/>
    </source>
</evidence>
<gene>
    <name evidence="2" type="ORF">CRENBAI_022349</name>
</gene>
<feature type="compositionally biased region" description="Basic residues" evidence="1">
    <location>
        <begin position="27"/>
        <end position="37"/>
    </location>
</feature>
<proteinExistence type="predicted"/>